<dbReference type="EMBL" id="MG459987">
    <property type="protein sequence ID" value="ATW61966.1"/>
    <property type="molecule type" value="Genomic_DNA"/>
</dbReference>
<sequence length="87" mass="10124">MKRIIIDAYSAPPLKFQAMTLEWVEDKQKKTLPGYVFIGAWIENNVTLCEMLSPKSLGRTVTTFQALCEHFNWEGKTKKLCEHYEVK</sequence>
<name>A0A2H4PH49_9CAUD</name>
<proteinExistence type="predicted"/>
<protein>
    <submittedName>
        <fullName evidence="1">Uncharacterized protein</fullName>
    </submittedName>
</protein>
<gene>
    <name evidence="1" type="ORF">CPT_Sugarland_153</name>
</gene>
<dbReference type="OrthoDB" id="39985at10239"/>
<organism evidence="1 2">
    <name type="scientific">Klebsiella phage Sugarland</name>
    <dbReference type="NCBI Taxonomy" id="2053603"/>
    <lineage>
        <taxon>Viruses</taxon>
        <taxon>Duplodnaviria</taxon>
        <taxon>Heunggongvirae</taxon>
        <taxon>Uroviricota</taxon>
        <taxon>Caudoviricetes</taxon>
        <taxon>Demerecviridae</taxon>
        <taxon>Sugarlandvirus</taxon>
        <taxon>Sugarlandvirus sugarland</taxon>
    </lineage>
</organism>
<reference evidence="1 2" key="1">
    <citation type="journal article" date="2018" name="Microbiol. Resour. Announc.">
        <title>Complete Genome Sequence of Klebsiella pneumoniae Siphophage Sugarland.</title>
        <authorList>
            <person name="Erickson S.G."/>
            <person name="Lessor L."/>
            <person name="O'Leary C.J."/>
            <person name="Gill J.J."/>
            <person name="Liu M."/>
        </authorList>
    </citation>
    <scope>NUCLEOTIDE SEQUENCE [LARGE SCALE GENOMIC DNA]</scope>
</reference>
<keyword evidence="2" id="KW-1185">Reference proteome</keyword>
<evidence type="ECO:0000313" key="2">
    <source>
        <dbReference type="Proteomes" id="UP000241037"/>
    </source>
</evidence>
<accession>A0A2H4PH49</accession>
<evidence type="ECO:0000313" key="1">
    <source>
        <dbReference type="EMBL" id="ATW61966.1"/>
    </source>
</evidence>
<dbReference type="Proteomes" id="UP000241037">
    <property type="component" value="Segment"/>
</dbReference>